<reference evidence="2 3" key="1">
    <citation type="journal article" date="2013" name="MBio">
        <title>Genome sequencing of the plant pathogen Taphrina deformans, the causal agent of peach leaf curl.</title>
        <authorList>
            <person name="Cisse O.H."/>
            <person name="Almeida J.M.G.C.F."/>
            <person name="Fonseca A."/>
            <person name="Kumar A.A."/>
            <person name="Salojaervi J."/>
            <person name="Overmyer K."/>
            <person name="Hauser P.M."/>
            <person name="Pagni M."/>
        </authorList>
    </citation>
    <scope>NUCLEOTIDE SEQUENCE [LARGE SCALE GENOMIC DNA]</scope>
    <source>
        <strain evidence="3">PYCC 5710 / ATCC 11124 / CBS 356.35 / IMI 108563 / JCM 9778 / NBRC 8474</strain>
    </source>
</reference>
<dbReference type="AlphaFoldDB" id="R4X8D7"/>
<keyword evidence="1" id="KW-0949">S-adenosyl-L-methionine</keyword>
<comment type="function">
    <text evidence="1">S-adenosyl-L-methionine-dependent methyltransferase that specifically methylates the N(1) position of adenine in helix 25.1 in 25S rRNA. Required both for ribosomal 40S and 60S subunits biogenesis. Required for efficient pre-rRNA cleavage at site A2.</text>
</comment>
<dbReference type="GO" id="GO:0005730">
    <property type="term" value="C:nucleolus"/>
    <property type="evidence" value="ECO:0007669"/>
    <property type="project" value="UniProtKB-SubCell"/>
</dbReference>
<dbReference type="PANTHER" id="PTHR12787">
    <property type="entry name" value="RIBOSOMAL RNA-PROCESSING PROTEIN 8"/>
    <property type="match status" value="1"/>
</dbReference>
<dbReference type="Pfam" id="PF05148">
    <property type="entry name" value="Methyltransf_8"/>
    <property type="match status" value="1"/>
</dbReference>
<dbReference type="EC" id="2.1.1.-" evidence="1"/>
<evidence type="ECO:0000313" key="2">
    <source>
        <dbReference type="EMBL" id="CCG81542.1"/>
    </source>
</evidence>
<keyword evidence="1" id="KW-0489">Methyltransferase</keyword>
<dbReference type="STRING" id="1097556.R4X8D7"/>
<dbReference type="eggNOG" id="KOG3045">
    <property type="taxonomic scope" value="Eukaryota"/>
</dbReference>
<protein>
    <recommendedName>
        <fullName evidence="1">Ribosomal RNA-processing protein 8</fullName>
        <ecNumber evidence="1">2.1.1.-</ecNumber>
    </recommendedName>
</protein>
<dbReference type="GO" id="GO:0008168">
    <property type="term" value="F:methyltransferase activity"/>
    <property type="evidence" value="ECO:0007669"/>
    <property type="project" value="UniProtKB-KW"/>
</dbReference>
<evidence type="ECO:0000256" key="1">
    <source>
        <dbReference type="RuleBase" id="RU365074"/>
    </source>
</evidence>
<dbReference type="Proteomes" id="UP000013776">
    <property type="component" value="Unassembled WGS sequence"/>
</dbReference>
<dbReference type="PANTHER" id="PTHR12787:SF0">
    <property type="entry name" value="RIBOSOMAL RNA-PROCESSING PROTEIN 8"/>
    <property type="match status" value="1"/>
</dbReference>
<accession>R4X8D7</accession>
<keyword evidence="1" id="KW-0698">rRNA processing</keyword>
<sequence>MGTDFLSFVREAFRVLKSDGQLWISEIKSRFGDKDAKNFVETLKKIGFKLVDRDDNNKMFIQLDFVRGKERKRATDVVEQQDTKKVGTLLKPCTYKKR</sequence>
<proteinExistence type="inferred from homology"/>
<dbReference type="VEuPathDB" id="FungiDB:TAPDE_001385"/>
<dbReference type="OrthoDB" id="10258825at2759"/>
<comment type="caution">
    <text evidence="2">The sequence shown here is derived from an EMBL/GenBank/DDBJ whole genome shotgun (WGS) entry which is preliminary data.</text>
</comment>
<organism evidence="2 3">
    <name type="scientific">Taphrina deformans (strain PYCC 5710 / ATCC 11124 / CBS 356.35 / IMI 108563 / JCM 9778 / NBRC 8474)</name>
    <name type="common">Peach leaf curl fungus</name>
    <name type="synonym">Lalaria deformans</name>
    <dbReference type="NCBI Taxonomy" id="1097556"/>
    <lineage>
        <taxon>Eukaryota</taxon>
        <taxon>Fungi</taxon>
        <taxon>Dikarya</taxon>
        <taxon>Ascomycota</taxon>
        <taxon>Taphrinomycotina</taxon>
        <taxon>Taphrinomycetes</taxon>
        <taxon>Taphrinales</taxon>
        <taxon>Taphrinaceae</taxon>
        <taxon>Taphrina</taxon>
    </lineage>
</organism>
<keyword evidence="1" id="KW-0808">Transferase</keyword>
<gene>
    <name evidence="2" type="ORF">TAPDE_001385</name>
</gene>
<comment type="similarity">
    <text evidence="1">Belongs to the methyltransferase superfamily. RRP8 family.</text>
</comment>
<name>R4X8D7_TAPDE</name>
<dbReference type="InterPro" id="IPR007823">
    <property type="entry name" value="RRP8"/>
</dbReference>
<dbReference type="InterPro" id="IPR029063">
    <property type="entry name" value="SAM-dependent_MTases_sf"/>
</dbReference>
<dbReference type="GO" id="GO:0006364">
    <property type="term" value="P:rRNA processing"/>
    <property type="evidence" value="ECO:0007669"/>
    <property type="project" value="UniProtKB-UniRule"/>
</dbReference>
<dbReference type="Gene3D" id="3.40.50.150">
    <property type="entry name" value="Vaccinia Virus protein VP39"/>
    <property type="match status" value="1"/>
</dbReference>
<dbReference type="EMBL" id="CAHR02000043">
    <property type="protein sequence ID" value="CCG81542.1"/>
    <property type="molecule type" value="Genomic_DNA"/>
</dbReference>
<keyword evidence="1" id="KW-0539">Nucleus</keyword>
<keyword evidence="3" id="KW-1185">Reference proteome</keyword>
<evidence type="ECO:0000313" key="3">
    <source>
        <dbReference type="Proteomes" id="UP000013776"/>
    </source>
</evidence>
<dbReference type="GO" id="GO:0032259">
    <property type="term" value="P:methylation"/>
    <property type="evidence" value="ECO:0007669"/>
    <property type="project" value="UniProtKB-KW"/>
</dbReference>
<dbReference type="SUPFAM" id="SSF53335">
    <property type="entry name" value="S-adenosyl-L-methionine-dependent methyltransferases"/>
    <property type="match status" value="1"/>
</dbReference>
<comment type="subcellular location">
    <subcellularLocation>
        <location evidence="1">Nucleus</location>
        <location evidence="1">Nucleolus</location>
    </subcellularLocation>
</comment>